<feature type="domain" description="Major facilitator superfamily (MFS) profile" evidence="9">
    <location>
        <begin position="15"/>
        <end position="460"/>
    </location>
</feature>
<dbReference type="Gene3D" id="1.20.1720.10">
    <property type="entry name" value="Multidrug resistance protein D"/>
    <property type="match status" value="1"/>
</dbReference>
<evidence type="ECO:0000256" key="4">
    <source>
        <dbReference type="ARBA" id="ARBA00022475"/>
    </source>
</evidence>
<name>A0A8J3BP80_9ACTN</name>
<protein>
    <submittedName>
        <fullName evidence="10">MFS transporter</fullName>
    </submittedName>
</protein>
<evidence type="ECO:0000256" key="6">
    <source>
        <dbReference type="ARBA" id="ARBA00022989"/>
    </source>
</evidence>
<keyword evidence="4" id="KW-1003">Cell membrane</keyword>
<sequence length="470" mass="47623">MSAAPERVGADLWRVAGILVLGTFMATLDATIVAVGVDTLADAFGARVADIHWVSTAYLLAVVAAVPASGWLAERYGGKRVWIGAVVGFVAASALCAAAWSLASLVAFRVLQGLAGGLLPPTGQALLARAAGPKIGRLISVVGVVPLLSPVLGPLLGGAILGVADWPWLFLVNLPIGITAVLLASRHVPAVAPAPSRPPFDMVGALLLAPGLATFVYGLSGPRPALALGTAMLAAYVGHALRSGRAGQRRSRPVPPLVDLRLFARPPFGAAALALLMLGASVFGTMFLLPLYLQDGAGLSPWEAGLLLAPQGAGAVAGSLLVQRLVDRTPPRTLVLAGITLVAAGTAPFTQLAAALPDSVVAAALVARGFGAALISAPIMALVYRRVSRPDIPHAAGALNLLNTLGGSLGTAALAVALQHRLTARGPGAIAAAFADAFWCVLALAVVAAVAAAWLPRRLTAPDERTTTDV</sequence>
<comment type="similarity">
    <text evidence="2">Belongs to the major facilitator superfamily. EmrB family.</text>
</comment>
<feature type="transmembrane region" description="Helical" evidence="8">
    <location>
        <begin position="360"/>
        <end position="384"/>
    </location>
</feature>
<comment type="caution">
    <text evidence="10">The sequence shown here is derived from an EMBL/GenBank/DDBJ whole genome shotgun (WGS) entry which is preliminary data.</text>
</comment>
<dbReference type="InterPro" id="IPR020846">
    <property type="entry name" value="MFS_dom"/>
</dbReference>
<evidence type="ECO:0000256" key="8">
    <source>
        <dbReference type="SAM" id="Phobius"/>
    </source>
</evidence>
<dbReference type="GO" id="GO:0005886">
    <property type="term" value="C:plasma membrane"/>
    <property type="evidence" value="ECO:0007669"/>
    <property type="project" value="UniProtKB-SubCell"/>
</dbReference>
<evidence type="ECO:0000256" key="1">
    <source>
        <dbReference type="ARBA" id="ARBA00004651"/>
    </source>
</evidence>
<keyword evidence="3" id="KW-0813">Transport</keyword>
<evidence type="ECO:0000313" key="11">
    <source>
        <dbReference type="Proteomes" id="UP000662200"/>
    </source>
</evidence>
<feature type="transmembrane region" description="Helical" evidence="8">
    <location>
        <begin position="12"/>
        <end position="37"/>
    </location>
</feature>
<reference evidence="10" key="1">
    <citation type="journal article" date="2014" name="Int. J. Syst. Evol. Microbiol.">
        <title>Complete genome sequence of Corynebacterium casei LMG S-19264T (=DSM 44701T), isolated from a smear-ripened cheese.</title>
        <authorList>
            <consortium name="US DOE Joint Genome Institute (JGI-PGF)"/>
            <person name="Walter F."/>
            <person name="Albersmeier A."/>
            <person name="Kalinowski J."/>
            <person name="Ruckert C."/>
        </authorList>
    </citation>
    <scope>NUCLEOTIDE SEQUENCE</scope>
    <source>
        <strain evidence="10">JCM 3091</strain>
    </source>
</reference>
<dbReference type="NCBIfam" id="TIGR00711">
    <property type="entry name" value="efflux_EmrB"/>
    <property type="match status" value="1"/>
</dbReference>
<dbReference type="Gene3D" id="1.20.1250.20">
    <property type="entry name" value="MFS general substrate transporter like domains"/>
    <property type="match status" value="1"/>
</dbReference>
<feature type="transmembrane region" description="Helical" evidence="8">
    <location>
        <begin position="396"/>
        <end position="418"/>
    </location>
</feature>
<dbReference type="InterPro" id="IPR004638">
    <property type="entry name" value="EmrB-like"/>
</dbReference>
<keyword evidence="11" id="KW-1185">Reference proteome</keyword>
<dbReference type="SUPFAM" id="SSF103473">
    <property type="entry name" value="MFS general substrate transporter"/>
    <property type="match status" value="1"/>
</dbReference>
<evidence type="ECO:0000313" key="10">
    <source>
        <dbReference type="EMBL" id="GGK35989.1"/>
    </source>
</evidence>
<dbReference type="EMBL" id="BMQC01000011">
    <property type="protein sequence ID" value="GGK35989.1"/>
    <property type="molecule type" value="Genomic_DNA"/>
</dbReference>
<gene>
    <name evidence="10" type="primary">emrB</name>
    <name evidence="10" type="ORF">GCM10010124_30810</name>
</gene>
<feature type="transmembrane region" description="Helical" evidence="8">
    <location>
        <begin position="139"/>
        <end position="162"/>
    </location>
</feature>
<evidence type="ECO:0000259" key="9">
    <source>
        <dbReference type="PROSITE" id="PS50850"/>
    </source>
</evidence>
<feature type="transmembrane region" description="Helical" evidence="8">
    <location>
        <begin position="200"/>
        <end position="219"/>
    </location>
</feature>
<feature type="transmembrane region" description="Helical" evidence="8">
    <location>
        <begin position="168"/>
        <end position="188"/>
    </location>
</feature>
<keyword evidence="6 8" id="KW-1133">Transmembrane helix</keyword>
<reference evidence="10" key="2">
    <citation type="submission" date="2020-09" db="EMBL/GenBank/DDBJ databases">
        <authorList>
            <person name="Sun Q."/>
            <person name="Ohkuma M."/>
        </authorList>
    </citation>
    <scope>NUCLEOTIDE SEQUENCE</scope>
    <source>
        <strain evidence="10">JCM 3091</strain>
    </source>
</reference>
<dbReference type="PROSITE" id="PS50850">
    <property type="entry name" value="MFS"/>
    <property type="match status" value="1"/>
</dbReference>
<dbReference type="InterPro" id="IPR036259">
    <property type="entry name" value="MFS_trans_sf"/>
</dbReference>
<evidence type="ECO:0000256" key="7">
    <source>
        <dbReference type="ARBA" id="ARBA00023136"/>
    </source>
</evidence>
<organism evidence="10 11">
    <name type="scientific">Pilimelia terevasa</name>
    <dbReference type="NCBI Taxonomy" id="53372"/>
    <lineage>
        <taxon>Bacteria</taxon>
        <taxon>Bacillati</taxon>
        <taxon>Actinomycetota</taxon>
        <taxon>Actinomycetes</taxon>
        <taxon>Micromonosporales</taxon>
        <taxon>Micromonosporaceae</taxon>
        <taxon>Pilimelia</taxon>
    </lineage>
</organism>
<keyword evidence="7 8" id="KW-0472">Membrane</keyword>
<feature type="transmembrane region" description="Helical" evidence="8">
    <location>
        <begin position="81"/>
        <end position="100"/>
    </location>
</feature>
<evidence type="ECO:0000256" key="5">
    <source>
        <dbReference type="ARBA" id="ARBA00022692"/>
    </source>
</evidence>
<feature type="transmembrane region" description="Helical" evidence="8">
    <location>
        <begin position="430"/>
        <end position="455"/>
    </location>
</feature>
<feature type="transmembrane region" description="Helical" evidence="8">
    <location>
        <begin position="334"/>
        <end position="354"/>
    </location>
</feature>
<dbReference type="RefSeq" id="WP_189115037.1">
    <property type="nucleotide sequence ID" value="NZ_BMQC01000011.1"/>
</dbReference>
<proteinExistence type="inferred from homology"/>
<feature type="transmembrane region" description="Helical" evidence="8">
    <location>
        <begin position="57"/>
        <end position="74"/>
    </location>
</feature>
<dbReference type="PANTHER" id="PTHR42718">
    <property type="entry name" value="MAJOR FACILITATOR SUPERFAMILY MULTIDRUG TRANSPORTER MFSC"/>
    <property type="match status" value="1"/>
</dbReference>
<dbReference type="GO" id="GO:0022857">
    <property type="term" value="F:transmembrane transporter activity"/>
    <property type="evidence" value="ECO:0007669"/>
    <property type="project" value="InterPro"/>
</dbReference>
<dbReference type="InterPro" id="IPR011701">
    <property type="entry name" value="MFS"/>
</dbReference>
<keyword evidence="5 8" id="KW-0812">Transmembrane</keyword>
<feature type="transmembrane region" description="Helical" evidence="8">
    <location>
        <begin position="270"/>
        <end position="292"/>
    </location>
</feature>
<feature type="transmembrane region" description="Helical" evidence="8">
    <location>
        <begin position="304"/>
        <end position="322"/>
    </location>
</feature>
<evidence type="ECO:0000256" key="2">
    <source>
        <dbReference type="ARBA" id="ARBA00008537"/>
    </source>
</evidence>
<dbReference type="AlphaFoldDB" id="A0A8J3BP80"/>
<dbReference type="Proteomes" id="UP000662200">
    <property type="component" value="Unassembled WGS sequence"/>
</dbReference>
<accession>A0A8J3BP80</accession>
<comment type="subcellular location">
    <subcellularLocation>
        <location evidence="1">Cell membrane</location>
        <topology evidence="1">Multi-pass membrane protein</topology>
    </subcellularLocation>
</comment>
<dbReference type="PANTHER" id="PTHR42718:SF9">
    <property type="entry name" value="MAJOR FACILITATOR SUPERFAMILY MULTIDRUG TRANSPORTER MFSC"/>
    <property type="match status" value="1"/>
</dbReference>
<evidence type="ECO:0000256" key="3">
    <source>
        <dbReference type="ARBA" id="ARBA00022448"/>
    </source>
</evidence>
<dbReference type="Pfam" id="PF07690">
    <property type="entry name" value="MFS_1"/>
    <property type="match status" value="1"/>
</dbReference>